<accession>A0AAJ7BVC0</accession>
<keyword evidence="5" id="KW-0282">Flagellum</keyword>
<dbReference type="PANTHER" id="PTHR14871">
    <property type="entry name" value="DYNEIN REGULATORY COMPLEX PROTEIN 9"/>
    <property type="match status" value="1"/>
</dbReference>
<keyword evidence="4" id="KW-0963">Cytoplasm</keyword>
<keyword evidence="10" id="KW-0175">Coiled coil</keyword>
<evidence type="ECO:0000256" key="9">
    <source>
        <dbReference type="ARBA" id="ARBA00032183"/>
    </source>
</evidence>
<evidence type="ECO:0000256" key="8">
    <source>
        <dbReference type="ARBA" id="ARBA00023273"/>
    </source>
</evidence>
<evidence type="ECO:0000256" key="1">
    <source>
        <dbReference type="ARBA" id="ARBA00004611"/>
    </source>
</evidence>
<evidence type="ECO:0000313" key="15">
    <source>
        <dbReference type="RefSeq" id="XP_024940792.1"/>
    </source>
</evidence>
<evidence type="ECO:0000256" key="4">
    <source>
        <dbReference type="ARBA" id="ARBA00022490"/>
    </source>
</evidence>
<evidence type="ECO:0000313" key="13">
    <source>
        <dbReference type="RefSeq" id="XP_015595179.1"/>
    </source>
</evidence>
<dbReference type="AlphaFoldDB" id="A0AAJ7BVC0"/>
<dbReference type="KEGG" id="ccin:107267700"/>
<gene>
    <name evidence="13 14 15" type="primary">LOC107267700</name>
</gene>
<dbReference type="Proteomes" id="UP000694920">
    <property type="component" value="Unplaced"/>
</dbReference>
<dbReference type="GO" id="GO:0005737">
    <property type="term" value="C:cytoplasm"/>
    <property type="evidence" value="ECO:0007669"/>
    <property type="project" value="TreeGrafter"/>
</dbReference>
<dbReference type="RefSeq" id="XP_015595179.1">
    <property type="nucleotide sequence ID" value="XM_015739693.1"/>
</dbReference>
<dbReference type="PROSITE" id="PS50096">
    <property type="entry name" value="IQ"/>
    <property type="match status" value="1"/>
</dbReference>
<evidence type="ECO:0000256" key="11">
    <source>
        <dbReference type="SAM" id="MobiDB-lite"/>
    </source>
</evidence>
<keyword evidence="12" id="KW-1185">Reference proteome</keyword>
<evidence type="ECO:0000256" key="7">
    <source>
        <dbReference type="ARBA" id="ARBA00023212"/>
    </source>
</evidence>
<feature type="compositionally biased region" description="Basic residues" evidence="11">
    <location>
        <begin position="360"/>
        <end position="369"/>
    </location>
</feature>
<evidence type="ECO:0000256" key="3">
    <source>
        <dbReference type="ARBA" id="ARBA00013738"/>
    </source>
</evidence>
<keyword evidence="6" id="KW-0969">Cilium</keyword>
<dbReference type="GO" id="GO:0031514">
    <property type="term" value="C:motile cilium"/>
    <property type="evidence" value="ECO:0007669"/>
    <property type="project" value="TreeGrafter"/>
</dbReference>
<dbReference type="GeneID" id="107267700"/>
<dbReference type="SMART" id="SM00015">
    <property type="entry name" value="IQ"/>
    <property type="match status" value="1"/>
</dbReference>
<reference evidence="13 14" key="1">
    <citation type="submission" date="2025-04" db="UniProtKB">
        <authorList>
            <consortium name="RefSeq"/>
        </authorList>
    </citation>
    <scope>IDENTIFICATION</scope>
</reference>
<dbReference type="RefSeq" id="XP_024940792.1">
    <property type="nucleotide sequence ID" value="XM_025085024.1"/>
</dbReference>
<organism evidence="12 13">
    <name type="scientific">Cephus cinctus</name>
    <name type="common">Wheat stem sawfly</name>
    <dbReference type="NCBI Taxonomy" id="211228"/>
    <lineage>
        <taxon>Eukaryota</taxon>
        <taxon>Metazoa</taxon>
        <taxon>Ecdysozoa</taxon>
        <taxon>Arthropoda</taxon>
        <taxon>Hexapoda</taxon>
        <taxon>Insecta</taxon>
        <taxon>Pterygota</taxon>
        <taxon>Neoptera</taxon>
        <taxon>Endopterygota</taxon>
        <taxon>Hymenoptera</taxon>
        <taxon>Cephoidea</taxon>
        <taxon>Cephidae</taxon>
        <taxon>Cephus</taxon>
    </lineage>
</organism>
<evidence type="ECO:0000256" key="10">
    <source>
        <dbReference type="SAM" id="Coils"/>
    </source>
</evidence>
<dbReference type="InterPro" id="IPR042618">
    <property type="entry name" value="IQCG"/>
</dbReference>
<dbReference type="PANTHER" id="PTHR14871:SF1">
    <property type="entry name" value="DYNEIN REGULATORY COMPLEX PROTEIN 9"/>
    <property type="match status" value="1"/>
</dbReference>
<protein>
    <recommendedName>
        <fullName evidence="3">Dynein regulatory complex protein 9</fullName>
    </recommendedName>
    <alternativeName>
        <fullName evidence="9">IQ domain-containing protein G</fullName>
    </alternativeName>
</protein>
<name>A0AAJ7BVC0_CEPCN</name>
<comment type="similarity">
    <text evidence="2">Belongs to the DRC9 family.</text>
</comment>
<dbReference type="CDD" id="cd23767">
    <property type="entry name" value="IQCD"/>
    <property type="match status" value="1"/>
</dbReference>
<dbReference type="Gene3D" id="1.20.5.190">
    <property type="match status" value="1"/>
</dbReference>
<feature type="region of interest" description="Disordered" evidence="11">
    <location>
        <begin position="360"/>
        <end position="388"/>
    </location>
</feature>
<evidence type="ECO:0000313" key="12">
    <source>
        <dbReference type="Proteomes" id="UP000694920"/>
    </source>
</evidence>
<feature type="compositionally biased region" description="Polar residues" evidence="11">
    <location>
        <begin position="379"/>
        <end position="388"/>
    </location>
</feature>
<sequence length="388" mass="45074">MLSTGQSGNIGVQSMSFCTPSSNPLPRFEANAVVCVLQECLDYLSLLKYVIPAEVDPRWNENYKTIKELYGGPGELKIIFRADLGLLPLIPSVAEKLQRDRYYAYCVVSDTTEELMKNGTYNSLQNTVDECVRTEEGEHILQVNCQIWAEQVKQLYDLICLKNIENQENFAKCAEAAVKLNAEVDNTIFLNGSKLAYLERWEAARLELHYCRMKMKEQELDNKLTECALMERMDAIVAGEVCTYLQASMKDMEDEIMVWTSQYNEEIERREQEINEFKEQISEQKMILEQLYFVRDERQQLIDECEAETLRAKEKAEYWKIVHRSATIIQSLWRGYIVRNQLGAFKGLWNVLSKRKKQAARARKKRAAQQRKIAENKAKTNSKNPKNR</sequence>
<evidence type="ECO:0000256" key="2">
    <source>
        <dbReference type="ARBA" id="ARBA00008222"/>
    </source>
</evidence>
<evidence type="ECO:0000256" key="6">
    <source>
        <dbReference type="ARBA" id="ARBA00023069"/>
    </source>
</evidence>
<evidence type="ECO:0000313" key="14">
    <source>
        <dbReference type="RefSeq" id="XP_015595180.1"/>
    </source>
</evidence>
<evidence type="ECO:0000256" key="5">
    <source>
        <dbReference type="ARBA" id="ARBA00022846"/>
    </source>
</evidence>
<dbReference type="InterPro" id="IPR000048">
    <property type="entry name" value="IQ_motif_EF-hand-BS"/>
</dbReference>
<proteinExistence type="inferred from homology"/>
<dbReference type="GO" id="GO:0044782">
    <property type="term" value="P:cilium organization"/>
    <property type="evidence" value="ECO:0007669"/>
    <property type="project" value="TreeGrafter"/>
</dbReference>
<comment type="subcellular location">
    <subcellularLocation>
        <location evidence="1">Cytoplasm</location>
        <location evidence="1">Cytoskeleton</location>
        <location evidence="1">Flagellum axoneme</location>
    </subcellularLocation>
</comment>
<keyword evidence="8" id="KW-0966">Cell projection</keyword>
<feature type="coiled-coil region" evidence="10">
    <location>
        <begin position="260"/>
        <end position="287"/>
    </location>
</feature>
<dbReference type="RefSeq" id="XP_015595180.1">
    <property type="nucleotide sequence ID" value="XM_015739694.2"/>
</dbReference>
<dbReference type="Pfam" id="PF00612">
    <property type="entry name" value="IQ"/>
    <property type="match status" value="1"/>
</dbReference>
<keyword evidence="7" id="KW-0206">Cytoskeleton</keyword>